<evidence type="ECO:0008006" key="4">
    <source>
        <dbReference type="Google" id="ProtNLM"/>
    </source>
</evidence>
<evidence type="ECO:0000313" key="2">
    <source>
        <dbReference type="EMBL" id="OHB03046.1"/>
    </source>
</evidence>
<dbReference type="CDD" id="cd23763">
    <property type="entry name" value="ASKHA_ATPase_ROK"/>
    <property type="match status" value="1"/>
</dbReference>
<dbReference type="PANTHER" id="PTHR18964">
    <property type="entry name" value="ROK (REPRESSOR, ORF, KINASE) FAMILY"/>
    <property type="match status" value="1"/>
</dbReference>
<evidence type="ECO:0000313" key="3">
    <source>
        <dbReference type="Proteomes" id="UP000176800"/>
    </source>
</evidence>
<sequence length="278" mass="29914">MFILFDIGGTKTRITASNGGDAFDTPRILDTPKNYEEGIAAVKNEITEISRGNQIQKIAGGIAGPWDRSANKLMASPNLPGWIGKPLQSDLENAFKTSVYIDNDSAVVGLGEAVFGSGKGARIVAYITVSTGVGGARIVNGRMDEKAIGFEPGHQIVDFDKTVVPQAAGNTLEHYIGGRSVEERMGKKPQEITDPEFWDLMAKILAVGLNNTILHWSPDVVVLGGSMMNKIGIQVEAVERHLTQNLKIFPRIPPIKKSVLGDLGGLYGVLAYLNSQNK</sequence>
<dbReference type="InterPro" id="IPR043129">
    <property type="entry name" value="ATPase_NBD"/>
</dbReference>
<dbReference type="PANTHER" id="PTHR18964:SF149">
    <property type="entry name" value="BIFUNCTIONAL UDP-N-ACETYLGLUCOSAMINE 2-EPIMERASE_N-ACETYLMANNOSAMINE KINASE"/>
    <property type="match status" value="1"/>
</dbReference>
<dbReference type="Pfam" id="PF00480">
    <property type="entry name" value="ROK"/>
    <property type="match status" value="1"/>
</dbReference>
<proteinExistence type="inferred from homology"/>
<reference evidence="2 3" key="1">
    <citation type="journal article" date="2016" name="Nat. Commun.">
        <title>Thousands of microbial genomes shed light on interconnected biogeochemical processes in an aquifer system.</title>
        <authorList>
            <person name="Anantharaman K."/>
            <person name="Brown C.T."/>
            <person name="Hug L.A."/>
            <person name="Sharon I."/>
            <person name="Castelle C.J."/>
            <person name="Probst A.J."/>
            <person name="Thomas B.C."/>
            <person name="Singh A."/>
            <person name="Wilkins M.J."/>
            <person name="Karaoz U."/>
            <person name="Brodie E.L."/>
            <person name="Williams K.H."/>
            <person name="Hubbard S.S."/>
            <person name="Banfield J.F."/>
        </authorList>
    </citation>
    <scope>NUCLEOTIDE SEQUENCE [LARGE SCALE GENOMIC DNA]</scope>
</reference>
<dbReference type="SUPFAM" id="SSF53067">
    <property type="entry name" value="Actin-like ATPase domain"/>
    <property type="match status" value="1"/>
</dbReference>
<gene>
    <name evidence="2" type="ORF">A3B14_00060</name>
</gene>
<protein>
    <recommendedName>
        <fullName evidence="4">Glucokinase</fullName>
    </recommendedName>
</protein>
<evidence type="ECO:0000256" key="1">
    <source>
        <dbReference type="ARBA" id="ARBA00006479"/>
    </source>
</evidence>
<name>A0A1G2U0J0_9BACT</name>
<organism evidence="2 3">
    <name type="scientific">Candidatus Zambryskibacteria bacterium RIFCSPLOWO2_01_FULL_45_21</name>
    <dbReference type="NCBI Taxonomy" id="1802761"/>
    <lineage>
        <taxon>Bacteria</taxon>
        <taxon>Candidatus Zambryskiibacteriota</taxon>
    </lineage>
</organism>
<dbReference type="EMBL" id="MHWE01000023">
    <property type="protein sequence ID" value="OHB03046.1"/>
    <property type="molecule type" value="Genomic_DNA"/>
</dbReference>
<comment type="caution">
    <text evidence="2">The sequence shown here is derived from an EMBL/GenBank/DDBJ whole genome shotgun (WGS) entry which is preliminary data.</text>
</comment>
<accession>A0A1G2U0J0</accession>
<dbReference type="Gene3D" id="3.30.420.40">
    <property type="match status" value="2"/>
</dbReference>
<dbReference type="InterPro" id="IPR000600">
    <property type="entry name" value="ROK"/>
</dbReference>
<dbReference type="Proteomes" id="UP000176800">
    <property type="component" value="Unassembled WGS sequence"/>
</dbReference>
<dbReference type="AlphaFoldDB" id="A0A1G2U0J0"/>
<comment type="similarity">
    <text evidence="1">Belongs to the ROK (NagC/XylR) family.</text>
</comment>